<evidence type="ECO:0000256" key="3">
    <source>
        <dbReference type="ARBA" id="ARBA00006506"/>
    </source>
</evidence>
<dbReference type="FunFam" id="3.90.79.10:FF:000036">
    <property type="entry name" value="Nudix hydrolase 11"/>
    <property type="match status" value="1"/>
</dbReference>
<dbReference type="Gene3D" id="3.90.79.10">
    <property type="entry name" value="Nucleoside Triphosphate Pyrophosphohydrolase"/>
    <property type="match status" value="1"/>
</dbReference>
<dbReference type="PANTHER" id="PTHR12992">
    <property type="entry name" value="NUDIX HYDROLASE"/>
    <property type="match status" value="1"/>
</dbReference>
<feature type="domain" description="Nudix hydrolase" evidence="8">
    <location>
        <begin position="21"/>
        <end position="157"/>
    </location>
</feature>
<sequence>MLKKIRHGLADHHPLKNSQIQKRASVLIPLLESEGELFVLLTQRSEHLRSHAGQVSFPGGKQDTQDANSLETALRETHEEIGLPPEKVEIIGTLDQILSLHYYLVTPFVALIPDDFVPIPNTGEIEAVFKVPLTFFMNGDNHWTEEFKTPIATVLAHHFDFQGYDIWGLTAKLILRLLEIGLGHLPDFPVHHPDSPTWIERTLDFSGEELPFDSEAFSHIEQRKVHR</sequence>
<gene>
    <name evidence="9" type="ORF">METZ01_LOCUS8248</name>
</gene>
<dbReference type="InterPro" id="IPR000086">
    <property type="entry name" value="NUDIX_hydrolase_dom"/>
</dbReference>
<name>A0A381NMQ6_9ZZZZ</name>
<reference evidence="9" key="1">
    <citation type="submission" date="2018-05" db="EMBL/GenBank/DDBJ databases">
        <authorList>
            <person name="Lanie J.A."/>
            <person name="Ng W.-L."/>
            <person name="Kazmierczak K.M."/>
            <person name="Andrzejewski T.M."/>
            <person name="Davidsen T.M."/>
            <person name="Wayne K.J."/>
            <person name="Tettelin H."/>
            <person name="Glass J.I."/>
            <person name="Rusch D."/>
            <person name="Podicherti R."/>
            <person name="Tsui H.-C.T."/>
            <person name="Winkler M.E."/>
        </authorList>
    </citation>
    <scope>NUCLEOTIDE SEQUENCE</scope>
</reference>
<dbReference type="PROSITE" id="PS51462">
    <property type="entry name" value="NUDIX"/>
    <property type="match status" value="1"/>
</dbReference>
<dbReference type="NCBIfam" id="NF007980">
    <property type="entry name" value="PRK10707.1"/>
    <property type="match status" value="1"/>
</dbReference>
<dbReference type="GO" id="GO:0034654">
    <property type="term" value="P:nucleobase-containing compound biosynthetic process"/>
    <property type="evidence" value="ECO:0007669"/>
    <property type="project" value="UniProtKB-ARBA"/>
</dbReference>
<evidence type="ECO:0000256" key="7">
    <source>
        <dbReference type="ARBA" id="ARBA00023211"/>
    </source>
</evidence>
<evidence type="ECO:0000259" key="8">
    <source>
        <dbReference type="PROSITE" id="PS51462"/>
    </source>
</evidence>
<dbReference type="GO" id="GO:0009132">
    <property type="term" value="P:nucleoside diphosphate metabolic process"/>
    <property type="evidence" value="ECO:0007669"/>
    <property type="project" value="InterPro"/>
</dbReference>
<evidence type="ECO:0000256" key="6">
    <source>
        <dbReference type="ARBA" id="ARBA00022842"/>
    </source>
</evidence>
<dbReference type="InterPro" id="IPR015797">
    <property type="entry name" value="NUDIX_hydrolase-like_dom_sf"/>
</dbReference>
<keyword evidence="4" id="KW-0479">Metal-binding</keyword>
<organism evidence="9">
    <name type="scientific">marine metagenome</name>
    <dbReference type="NCBI Taxonomy" id="408172"/>
    <lineage>
        <taxon>unclassified sequences</taxon>
        <taxon>metagenomes</taxon>
        <taxon>ecological metagenomes</taxon>
    </lineage>
</organism>
<dbReference type="EMBL" id="UINC01000443">
    <property type="protein sequence ID" value="SUZ55394.1"/>
    <property type="molecule type" value="Genomic_DNA"/>
</dbReference>
<protein>
    <recommendedName>
        <fullName evidence="8">Nudix hydrolase domain-containing protein</fullName>
    </recommendedName>
</protein>
<proteinExistence type="inferred from homology"/>
<dbReference type="CDD" id="cd03426">
    <property type="entry name" value="NUDIX_CoAse_Nudt7"/>
    <property type="match status" value="1"/>
</dbReference>
<evidence type="ECO:0000256" key="1">
    <source>
        <dbReference type="ARBA" id="ARBA00001936"/>
    </source>
</evidence>
<comment type="cofactor">
    <cofactor evidence="1">
        <name>Mn(2+)</name>
        <dbReference type="ChEBI" id="CHEBI:29035"/>
    </cofactor>
</comment>
<dbReference type="GO" id="GO:0042578">
    <property type="term" value="F:phosphoric ester hydrolase activity"/>
    <property type="evidence" value="ECO:0007669"/>
    <property type="project" value="UniProtKB-ARBA"/>
</dbReference>
<dbReference type="GO" id="GO:0000287">
    <property type="term" value="F:magnesium ion binding"/>
    <property type="evidence" value="ECO:0007669"/>
    <property type="project" value="InterPro"/>
</dbReference>
<evidence type="ECO:0000313" key="9">
    <source>
        <dbReference type="EMBL" id="SUZ55394.1"/>
    </source>
</evidence>
<evidence type="ECO:0000256" key="5">
    <source>
        <dbReference type="ARBA" id="ARBA00022801"/>
    </source>
</evidence>
<keyword evidence="6" id="KW-0460">Magnesium</keyword>
<dbReference type="PROSITE" id="PS01293">
    <property type="entry name" value="NUDIX_COA"/>
    <property type="match status" value="1"/>
</dbReference>
<comment type="cofactor">
    <cofactor evidence="2">
        <name>Mg(2+)</name>
        <dbReference type="ChEBI" id="CHEBI:18420"/>
    </cofactor>
</comment>
<dbReference type="GO" id="GO:0090407">
    <property type="term" value="P:organophosphate biosynthetic process"/>
    <property type="evidence" value="ECO:0007669"/>
    <property type="project" value="UniProtKB-ARBA"/>
</dbReference>
<dbReference type="GO" id="GO:0005737">
    <property type="term" value="C:cytoplasm"/>
    <property type="evidence" value="ECO:0007669"/>
    <property type="project" value="UniProtKB-ARBA"/>
</dbReference>
<evidence type="ECO:0000256" key="2">
    <source>
        <dbReference type="ARBA" id="ARBA00001946"/>
    </source>
</evidence>
<dbReference type="SUPFAM" id="SSF55811">
    <property type="entry name" value="Nudix"/>
    <property type="match status" value="1"/>
</dbReference>
<dbReference type="GO" id="GO:0030145">
    <property type="term" value="F:manganese ion binding"/>
    <property type="evidence" value="ECO:0007669"/>
    <property type="project" value="InterPro"/>
</dbReference>
<dbReference type="GO" id="GO:0010945">
    <property type="term" value="F:coenzyme A diphosphatase activity"/>
    <property type="evidence" value="ECO:0007669"/>
    <property type="project" value="InterPro"/>
</dbReference>
<accession>A0A381NMQ6</accession>
<dbReference type="InterPro" id="IPR045121">
    <property type="entry name" value="CoAse"/>
</dbReference>
<dbReference type="PANTHER" id="PTHR12992:SF11">
    <property type="entry name" value="MITOCHONDRIAL COENZYME A DIPHOSPHATASE NUDT8"/>
    <property type="match status" value="1"/>
</dbReference>
<dbReference type="Pfam" id="PF00293">
    <property type="entry name" value="NUDIX"/>
    <property type="match status" value="1"/>
</dbReference>
<comment type="similarity">
    <text evidence="3">Belongs to the Nudix hydrolase family. PCD1 subfamily.</text>
</comment>
<evidence type="ECO:0000256" key="4">
    <source>
        <dbReference type="ARBA" id="ARBA00022723"/>
    </source>
</evidence>
<dbReference type="InterPro" id="IPR000059">
    <property type="entry name" value="NUDIX_hydrolase_NudL_CS"/>
</dbReference>
<dbReference type="GO" id="GO:0006790">
    <property type="term" value="P:sulfur compound metabolic process"/>
    <property type="evidence" value="ECO:0007669"/>
    <property type="project" value="UniProtKB-ARBA"/>
</dbReference>
<dbReference type="AlphaFoldDB" id="A0A381NMQ6"/>
<keyword evidence="5" id="KW-0378">Hydrolase</keyword>
<keyword evidence="7" id="KW-0464">Manganese</keyword>